<organism evidence="1 2">
    <name type="scientific">Actinomycetospora corticicola</name>
    <dbReference type="NCBI Taxonomy" id="663602"/>
    <lineage>
        <taxon>Bacteria</taxon>
        <taxon>Bacillati</taxon>
        <taxon>Actinomycetota</taxon>
        <taxon>Actinomycetes</taxon>
        <taxon>Pseudonocardiales</taxon>
        <taxon>Pseudonocardiaceae</taxon>
        <taxon>Actinomycetospora</taxon>
    </lineage>
</organism>
<protein>
    <recommendedName>
        <fullName evidence="3">Replication protein</fullName>
    </recommendedName>
</protein>
<sequence>MNPDSGVTLGVITNPDGTRTAAYAGLKTCGSVWSCPVCAAKIATRRADDLATVMRAVDELGGSAFLLTLTMRHTKADRLGMSRGERRTAERLTEEHRDLKLAHANGWDNVTADQVQAAKDTHAAFLDEKAGCWDVLGYAWSAVTSGSSWQADMQLFGGLLGWARAVEVTHGANGWHVHVHVLLCFREQVSADLAAASLGPRIFGRWNRALQRRGFSASEEHGWDLRRAQLGDGDLADYFTKMAHEVTSGHRKEARRHGGRTPMQLLADAVETYEETAMHRWWEWETASDGRRQLTWSTGARDLRALAGLGREATDEEIAINDQEAEEVIVLPGATWTFVVSIKKETELLEILERGKLDDVRAWLNDRKLLSAILQPLTNSH</sequence>
<accession>A0A7Y9DYX8</accession>
<dbReference type="AlphaFoldDB" id="A0A7Y9DYX8"/>
<proteinExistence type="predicted"/>
<dbReference type="RefSeq" id="WP_179795538.1">
    <property type="nucleotide sequence ID" value="NZ_BAABHP010000020.1"/>
</dbReference>
<comment type="caution">
    <text evidence="1">The sequence shown here is derived from an EMBL/GenBank/DDBJ whole genome shotgun (WGS) entry which is preliminary data.</text>
</comment>
<gene>
    <name evidence="1" type="ORF">BJ983_004141</name>
</gene>
<reference evidence="1 2" key="1">
    <citation type="submission" date="2020-07" db="EMBL/GenBank/DDBJ databases">
        <title>Sequencing the genomes of 1000 actinobacteria strains.</title>
        <authorList>
            <person name="Klenk H.-P."/>
        </authorList>
    </citation>
    <scope>NUCLEOTIDE SEQUENCE [LARGE SCALE GENOMIC DNA]</scope>
    <source>
        <strain evidence="1 2">DSM 45772</strain>
    </source>
</reference>
<evidence type="ECO:0000313" key="1">
    <source>
        <dbReference type="EMBL" id="NYD38039.1"/>
    </source>
</evidence>
<keyword evidence="2" id="KW-1185">Reference proteome</keyword>
<evidence type="ECO:0000313" key="2">
    <source>
        <dbReference type="Proteomes" id="UP000535890"/>
    </source>
</evidence>
<dbReference type="EMBL" id="JACCBN010000001">
    <property type="protein sequence ID" value="NYD38039.1"/>
    <property type="molecule type" value="Genomic_DNA"/>
</dbReference>
<evidence type="ECO:0008006" key="3">
    <source>
        <dbReference type="Google" id="ProtNLM"/>
    </source>
</evidence>
<dbReference type="Proteomes" id="UP000535890">
    <property type="component" value="Unassembled WGS sequence"/>
</dbReference>
<name>A0A7Y9DYX8_9PSEU</name>